<evidence type="ECO:0000256" key="3">
    <source>
        <dbReference type="SAM" id="MobiDB-lite"/>
    </source>
</evidence>
<name>A0ABR2RT49_9ROSI</name>
<comment type="caution">
    <text evidence="5">The sequence shown here is derived from an EMBL/GenBank/DDBJ whole genome shotgun (WGS) entry which is preliminary data.</text>
</comment>
<evidence type="ECO:0000313" key="6">
    <source>
        <dbReference type="Proteomes" id="UP001396334"/>
    </source>
</evidence>
<dbReference type="PANTHER" id="PTHR22881:SF44">
    <property type="entry name" value="BROMO DOMAIN-CONTAINING PROTEIN"/>
    <property type="match status" value="1"/>
</dbReference>
<keyword evidence="6" id="KW-1185">Reference proteome</keyword>
<dbReference type="PANTHER" id="PTHR22881">
    <property type="entry name" value="BROMODOMAIN CONTAINING PROTEIN"/>
    <property type="match status" value="1"/>
</dbReference>
<reference evidence="5 6" key="1">
    <citation type="journal article" date="2024" name="G3 (Bethesda)">
        <title>Genome assembly of Hibiscus sabdariffa L. provides insights into metabolisms of medicinal natural products.</title>
        <authorList>
            <person name="Kim T."/>
        </authorList>
    </citation>
    <scope>NUCLEOTIDE SEQUENCE [LARGE SCALE GENOMIC DNA]</scope>
    <source>
        <strain evidence="5">TK-2024</strain>
        <tissue evidence="5">Old leaves</tissue>
    </source>
</reference>
<feature type="region of interest" description="Disordered" evidence="3">
    <location>
        <begin position="190"/>
        <end position="220"/>
    </location>
</feature>
<dbReference type="InterPro" id="IPR051831">
    <property type="entry name" value="Bromodomain_contain_prot"/>
</dbReference>
<dbReference type="Gene3D" id="1.20.920.10">
    <property type="entry name" value="Bromodomain-like"/>
    <property type="match status" value="1"/>
</dbReference>
<dbReference type="EMBL" id="JBBPBN010000021">
    <property type="protein sequence ID" value="KAK9016140.1"/>
    <property type="molecule type" value="Genomic_DNA"/>
</dbReference>
<dbReference type="InterPro" id="IPR036427">
    <property type="entry name" value="Bromodomain-like_sf"/>
</dbReference>
<evidence type="ECO:0000256" key="1">
    <source>
        <dbReference type="ARBA" id="ARBA00023117"/>
    </source>
</evidence>
<keyword evidence="1 2" id="KW-0103">Bromodomain</keyword>
<dbReference type="PROSITE" id="PS50014">
    <property type="entry name" value="BROMODOMAIN_2"/>
    <property type="match status" value="1"/>
</dbReference>
<evidence type="ECO:0000259" key="4">
    <source>
        <dbReference type="PROSITE" id="PS50014"/>
    </source>
</evidence>
<dbReference type="SUPFAM" id="SSF47370">
    <property type="entry name" value="Bromodomain"/>
    <property type="match status" value="1"/>
</dbReference>
<dbReference type="Proteomes" id="UP001396334">
    <property type="component" value="Unassembled WGS sequence"/>
</dbReference>
<protein>
    <recommendedName>
        <fullName evidence="4">Bromo domain-containing protein</fullName>
    </recommendedName>
</protein>
<evidence type="ECO:0000256" key="2">
    <source>
        <dbReference type="PROSITE-ProRule" id="PRU00035"/>
    </source>
</evidence>
<feature type="domain" description="Bromo" evidence="4">
    <location>
        <begin position="94"/>
        <end position="142"/>
    </location>
</feature>
<dbReference type="CDD" id="cd04369">
    <property type="entry name" value="Bromodomain"/>
    <property type="match status" value="1"/>
</dbReference>
<dbReference type="InterPro" id="IPR001487">
    <property type="entry name" value="Bromodomain"/>
</dbReference>
<organism evidence="5 6">
    <name type="scientific">Hibiscus sabdariffa</name>
    <name type="common">roselle</name>
    <dbReference type="NCBI Taxonomy" id="183260"/>
    <lineage>
        <taxon>Eukaryota</taxon>
        <taxon>Viridiplantae</taxon>
        <taxon>Streptophyta</taxon>
        <taxon>Embryophyta</taxon>
        <taxon>Tracheophyta</taxon>
        <taxon>Spermatophyta</taxon>
        <taxon>Magnoliopsida</taxon>
        <taxon>eudicotyledons</taxon>
        <taxon>Gunneridae</taxon>
        <taxon>Pentapetalae</taxon>
        <taxon>rosids</taxon>
        <taxon>malvids</taxon>
        <taxon>Malvales</taxon>
        <taxon>Malvaceae</taxon>
        <taxon>Malvoideae</taxon>
        <taxon>Hibiscus</taxon>
    </lineage>
</organism>
<proteinExistence type="predicted"/>
<sequence>MASSSRKVRMAKWKEGQRRSPRLSLVLDTIATHPKITQAKASARKTRKPRPLQHVAAPFSYQANDVQRSNQQGHEDGEWMPEKRVLEHILDILQRRDTYEIFAEPVDPEEVDDYYEIIKEPMDFGTMRAKLHEGMYTSLQQFEARAIYEVATKVFTCLKTDPDKFEFEFSDTKRTTGTRLMCEARAPSTNLRPNIKTNSNHRRSVRGPATGFDASARRNSYGEVDRRCTYTPRTSENPSSDSKPLIPVNQQDINYRESLMLFVKDLGPTAQMVADRKLIEASQKPVLTGESVNIFDRQVEKSNPQAQAQGELENTLSWRKGFIFDLPFLKKRLHEINSFGNK</sequence>
<dbReference type="SMART" id="SM00297">
    <property type="entry name" value="BROMO"/>
    <property type="match status" value="1"/>
</dbReference>
<accession>A0ABR2RT49</accession>
<evidence type="ECO:0000313" key="5">
    <source>
        <dbReference type="EMBL" id="KAK9016140.1"/>
    </source>
</evidence>
<gene>
    <name evidence="5" type="ORF">V6N11_007220</name>
</gene>
<dbReference type="Pfam" id="PF00439">
    <property type="entry name" value="Bromodomain"/>
    <property type="match status" value="1"/>
</dbReference>
<dbReference type="PRINTS" id="PR00503">
    <property type="entry name" value="BROMODOMAIN"/>
</dbReference>